<feature type="region of interest" description="Disordered" evidence="1">
    <location>
        <begin position="123"/>
        <end position="146"/>
    </location>
</feature>
<dbReference type="AlphaFoldDB" id="A0AAD9JCH8"/>
<protein>
    <submittedName>
        <fullName evidence="2">Uncharacterized protein</fullName>
    </submittedName>
</protein>
<accession>A0AAD9JCH8</accession>
<keyword evidence="3" id="KW-1185">Reference proteome</keyword>
<feature type="compositionally biased region" description="Acidic residues" evidence="1">
    <location>
        <begin position="137"/>
        <end position="146"/>
    </location>
</feature>
<comment type="caution">
    <text evidence="2">The sequence shown here is derived from an EMBL/GenBank/DDBJ whole genome shotgun (WGS) entry which is preliminary data.</text>
</comment>
<feature type="compositionally biased region" description="Basic and acidic residues" evidence="1">
    <location>
        <begin position="123"/>
        <end position="136"/>
    </location>
</feature>
<reference evidence="2" key="1">
    <citation type="journal article" date="2023" name="Mol. Biol. Evol.">
        <title>Third-Generation Sequencing Reveals the Adaptive Role of the Epigenome in Three Deep-Sea Polychaetes.</title>
        <authorList>
            <person name="Perez M."/>
            <person name="Aroh O."/>
            <person name="Sun Y."/>
            <person name="Lan Y."/>
            <person name="Juniper S.K."/>
            <person name="Young C.R."/>
            <person name="Angers B."/>
            <person name="Qian P.Y."/>
        </authorList>
    </citation>
    <scope>NUCLEOTIDE SEQUENCE</scope>
    <source>
        <strain evidence="2">P08H-3</strain>
    </source>
</reference>
<evidence type="ECO:0000313" key="3">
    <source>
        <dbReference type="Proteomes" id="UP001208570"/>
    </source>
</evidence>
<sequence>IPGEGKHHLRTPPPPADDIGYPTTSRVQLVQHILIAESLFPFEELLLVVQIVIPESADELGGDDVAGVLGHHPYDEAAISPQITVDEVVEVHLVLGEVLHLVHGHQPRLDVLPVVRQVEAGVEPHQKAADGGCRDEGEPEPDEDEDDLVEEVHRQRALDRVAVHVAEHADLEVAQRHPGEPLRRRPLFAHGHLLEDLDPVHVEVRVEEGVQHKELPYDVSYVYQFDD</sequence>
<dbReference type="EMBL" id="JAODUP010000404">
    <property type="protein sequence ID" value="KAK2150451.1"/>
    <property type="molecule type" value="Genomic_DNA"/>
</dbReference>
<organism evidence="2 3">
    <name type="scientific">Paralvinella palmiformis</name>
    <dbReference type="NCBI Taxonomy" id="53620"/>
    <lineage>
        <taxon>Eukaryota</taxon>
        <taxon>Metazoa</taxon>
        <taxon>Spiralia</taxon>
        <taxon>Lophotrochozoa</taxon>
        <taxon>Annelida</taxon>
        <taxon>Polychaeta</taxon>
        <taxon>Sedentaria</taxon>
        <taxon>Canalipalpata</taxon>
        <taxon>Terebellida</taxon>
        <taxon>Terebelliformia</taxon>
        <taxon>Alvinellidae</taxon>
        <taxon>Paralvinella</taxon>
    </lineage>
</organism>
<name>A0AAD9JCH8_9ANNE</name>
<evidence type="ECO:0000313" key="2">
    <source>
        <dbReference type="EMBL" id="KAK2150451.1"/>
    </source>
</evidence>
<dbReference type="Proteomes" id="UP001208570">
    <property type="component" value="Unassembled WGS sequence"/>
</dbReference>
<evidence type="ECO:0000256" key="1">
    <source>
        <dbReference type="SAM" id="MobiDB-lite"/>
    </source>
</evidence>
<gene>
    <name evidence="2" type="ORF">LSH36_404g00022</name>
</gene>
<proteinExistence type="predicted"/>
<feature type="non-terminal residue" evidence="2">
    <location>
        <position position="1"/>
    </location>
</feature>